<dbReference type="OrthoDB" id="3061004at2759"/>
<name>A0A5C3KBM5_COPMA</name>
<accession>A0A5C3KBM5</accession>
<dbReference type="InterPro" id="IPR032675">
    <property type="entry name" value="LRR_dom_sf"/>
</dbReference>
<dbReference type="Gene3D" id="3.80.10.10">
    <property type="entry name" value="Ribonuclease Inhibitor"/>
    <property type="match status" value="1"/>
</dbReference>
<sequence>MSDQPGLGIPSVAVDWTTASSRDSIFADKALLKAIITKLKDRDQLLKLSLVSHTFKGPALDCLWEKLDSYVPLFKLVSDLLEIGSVLYLNGRSYSTFQTYAHRIRELRIIDPEPLQPRFSCQVLTHLCKDLGSAPLLPGLRHLSVSHIDEFTATLFALLLSPTLVSVAFSGRSLAQPHLPLLITSLRSHNEHLKNLSLGSEEPQFQLESQFCALIPSFKRLESLKIILPSTKFDTTFFSRIHRNLEDLRDLALDIGFDHPPGPTVRGPSRRRINPNVCPDAPFTPDSFSSLRAFHLILHVSSALHFDIPSSSMTLCTTYPDSFMNNLTTL</sequence>
<gene>
    <name evidence="1" type="ORF">FA15DRAFT_605011</name>
</gene>
<dbReference type="AlphaFoldDB" id="A0A5C3KBM5"/>
<evidence type="ECO:0008006" key="3">
    <source>
        <dbReference type="Google" id="ProtNLM"/>
    </source>
</evidence>
<proteinExistence type="predicted"/>
<evidence type="ECO:0000313" key="1">
    <source>
        <dbReference type="EMBL" id="TFK17469.1"/>
    </source>
</evidence>
<reference evidence="1 2" key="1">
    <citation type="journal article" date="2019" name="Nat. Ecol. Evol.">
        <title>Megaphylogeny resolves global patterns of mushroom evolution.</title>
        <authorList>
            <person name="Varga T."/>
            <person name="Krizsan K."/>
            <person name="Foldi C."/>
            <person name="Dima B."/>
            <person name="Sanchez-Garcia M."/>
            <person name="Sanchez-Ramirez S."/>
            <person name="Szollosi G.J."/>
            <person name="Szarkandi J.G."/>
            <person name="Papp V."/>
            <person name="Albert L."/>
            <person name="Andreopoulos W."/>
            <person name="Angelini C."/>
            <person name="Antonin V."/>
            <person name="Barry K.W."/>
            <person name="Bougher N.L."/>
            <person name="Buchanan P."/>
            <person name="Buyck B."/>
            <person name="Bense V."/>
            <person name="Catcheside P."/>
            <person name="Chovatia M."/>
            <person name="Cooper J."/>
            <person name="Damon W."/>
            <person name="Desjardin D."/>
            <person name="Finy P."/>
            <person name="Geml J."/>
            <person name="Haridas S."/>
            <person name="Hughes K."/>
            <person name="Justo A."/>
            <person name="Karasinski D."/>
            <person name="Kautmanova I."/>
            <person name="Kiss B."/>
            <person name="Kocsube S."/>
            <person name="Kotiranta H."/>
            <person name="LaButti K.M."/>
            <person name="Lechner B.E."/>
            <person name="Liimatainen K."/>
            <person name="Lipzen A."/>
            <person name="Lukacs Z."/>
            <person name="Mihaltcheva S."/>
            <person name="Morgado L.N."/>
            <person name="Niskanen T."/>
            <person name="Noordeloos M.E."/>
            <person name="Ohm R.A."/>
            <person name="Ortiz-Santana B."/>
            <person name="Ovrebo C."/>
            <person name="Racz N."/>
            <person name="Riley R."/>
            <person name="Savchenko A."/>
            <person name="Shiryaev A."/>
            <person name="Soop K."/>
            <person name="Spirin V."/>
            <person name="Szebenyi C."/>
            <person name="Tomsovsky M."/>
            <person name="Tulloss R.E."/>
            <person name="Uehling J."/>
            <person name="Grigoriev I.V."/>
            <person name="Vagvolgyi C."/>
            <person name="Papp T."/>
            <person name="Martin F.M."/>
            <person name="Miettinen O."/>
            <person name="Hibbett D.S."/>
            <person name="Nagy L.G."/>
        </authorList>
    </citation>
    <scope>NUCLEOTIDE SEQUENCE [LARGE SCALE GENOMIC DNA]</scope>
    <source>
        <strain evidence="1 2">CBS 121175</strain>
    </source>
</reference>
<protein>
    <recommendedName>
        <fullName evidence="3">F-box domain-containing protein</fullName>
    </recommendedName>
</protein>
<dbReference type="Proteomes" id="UP000307440">
    <property type="component" value="Unassembled WGS sequence"/>
</dbReference>
<organism evidence="1 2">
    <name type="scientific">Coprinopsis marcescibilis</name>
    <name type="common">Agaric fungus</name>
    <name type="synonym">Psathyrella marcescibilis</name>
    <dbReference type="NCBI Taxonomy" id="230819"/>
    <lineage>
        <taxon>Eukaryota</taxon>
        <taxon>Fungi</taxon>
        <taxon>Dikarya</taxon>
        <taxon>Basidiomycota</taxon>
        <taxon>Agaricomycotina</taxon>
        <taxon>Agaricomycetes</taxon>
        <taxon>Agaricomycetidae</taxon>
        <taxon>Agaricales</taxon>
        <taxon>Agaricineae</taxon>
        <taxon>Psathyrellaceae</taxon>
        <taxon>Coprinopsis</taxon>
    </lineage>
</organism>
<keyword evidence="2" id="KW-1185">Reference proteome</keyword>
<evidence type="ECO:0000313" key="2">
    <source>
        <dbReference type="Proteomes" id="UP000307440"/>
    </source>
</evidence>
<feature type="non-terminal residue" evidence="1">
    <location>
        <position position="330"/>
    </location>
</feature>
<dbReference type="EMBL" id="ML210506">
    <property type="protein sequence ID" value="TFK17469.1"/>
    <property type="molecule type" value="Genomic_DNA"/>
</dbReference>